<comment type="similarity">
    <text evidence="2">Belongs to the HpcH/HpaI aldolase family.</text>
</comment>
<dbReference type="AlphaFoldDB" id="A0A840AZD3"/>
<feature type="binding site" evidence="6">
    <location>
        <position position="144"/>
    </location>
    <ligand>
        <name>Mg(2+)</name>
        <dbReference type="ChEBI" id="CHEBI:18420"/>
    </ligand>
</feature>
<reference evidence="8 9" key="1">
    <citation type="submission" date="2020-08" db="EMBL/GenBank/DDBJ databases">
        <title>Genomic Encyclopedia of Type Strains, Phase IV (KMG-IV): sequencing the most valuable type-strain genomes for metagenomic binning, comparative biology and taxonomic classification.</title>
        <authorList>
            <person name="Goeker M."/>
        </authorList>
    </citation>
    <scope>NUCLEOTIDE SEQUENCE [LARGE SCALE GENOMIC DNA]</scope>
    <source>
        <strain evidence="8 9">DSM 29050</strain>
    </source>
</reference>
<keyword evidence="3 6" id="KW-0479">Metal-binding</keyword>
<dbReference type="EC" id="4.1.3.34" evidence="8"/>
<evidence type="ECO:0000256" key="4">
    <source>
        <dbReference type="ARBA" id="ARBA00022842"/>
    </source>
</evidence>
<keyword evidence="8" id="KW-0456">Lyase</keyword>
<gene>
    <name evidence="8" type="ORF">GGR91_001233</name>
</gene>
<evidence type="ECO:0000313" key="9">
    <source>
        <dbReference type="Proteomes" id="UP000581447"/>
    </source>
</evidence>
<dbReference type="EMBL" id="JACIEA010000001">
    <property type="protein sequence ID" value="MBB3943011.1"/>
    <property type="molecule type" value="Genomic_DNA"/>
</dbReference>
<feature type="binding site" evidence="5">
    <location>
        <position position="71"/>
    </location>
    <ligand>
        <name>substrate</name>
    </ligand>
</feature>
<sequence>MDILQQLKFTRSALYMPASNARALEKARSLDADMLIIDLEDAVPHESKADARAAAVQYAADGVTGKIIAIRANGADSVYHADDIAVLAQSRANFIVVPKVEGPDDIPDAGKPILAMIETPTGLYAAREIAAHPMVAGLIAGTNDIAAETGIRPGPLREGLELALQTIVLAASASGKPRFDGVCNRLDDMSGFDAECRQGAIYGFTGKTLIHPNQIAIANQAFGADAAAVAEAEELIAASRGGAQRFKGRMIESMHVDEAKLTIERSRHRTGAAPS</sequence>
<keyword evidence="4 6" id="KW-0460">Magnesium</keyword>
<evidence type="ECO:0000256" key="2">
    <source>
        <dbReference type="ARBA" id="ARBA00005568"/>
    </source>
</evidence>
<dbReference type="PIRSF" id="PIRSF015582">
    <property type="entry name" value="Cit_lyase_B"/>
    <property type="match status" value="1"/>
</dbReference>
<dbReference type="GO" id="GO:0008816">
    <property type="term" value="F:citryl-CoA lyase activity"/>
    <property type="evidence" value="ECO:0007669"/>
    <property type="project" value="UniProtKB-EC"/>
</dbReference>
<evidence type="ECO:0000256" key="5">
    <source>
        <dbReference type="PIRSR" id="PIRSR015582-1"/>
    </source>
</evidence>
<dbReference type="PANTHER" id="PTHR32308">
    <property type="entry name" value="LYASE BETA SUBUNIT, PUTATIVE (AFU_ORTHOLOGUE AFUA_4G13030)-RELATED"/>
    <property type="match status" value="1"/>
</dbReference>
<dbReference type="InterPro" id="IPR005000">
    <property type="entry name" value="Aldolase/citrate-lyase_domain"/>
</dbReference>
<feature type="binding site" evidence="6">
    <location>
        <position position="118"/>
    </location>
    <ligand>
        <name>Mg(2+)</name>
        <dbReference type="ChEBI" id="CHEBI:18420"/>
    </ligand>
</feature>
<accession>A0A840AZD3</accession>
<dbReference type="InterPro" id="IPR040442">
    <property type="entry name" value="Pyrv_kinase-like_dom_sf"/>
</dbReference>
<dbReference type="Pfam" id="PF03328">
    <property type="entry name" value="HpcH_HpaI"/>
    <property type="match status" value="1"/>
</dbReference>
<evidence type="ECO:0000259" key="7">
    <source>
        <dbReference type="Pfam" id="PF03328"/>
    </source>
</evidence>
<evidence type="ECO:0000313" key="8">
    <source>
        <dbReference type="EMBL" id="MBB3943011.1"/>
    </source>
</evidence>
<evidence type="ECO:0000256" key="3">
    <source>
        <dbReference type="ARBA" id="ARBA00022723"/>
    </source>
</evidence>
<organism evidence="8 9">
    <name type="scientific">Sphingorhabdus rigui</name>
    <dbReference type="NCBI Taxonomy" id="1282858"/>
    <lineage>
        <taxon>Bacteria</taxon>
        <taxon>Pseudomonadati</taxon>
        <taxon>Pseudomonadota</taxon>
        <taxon>Alphaproteobacteria</taxon>
        <taxon>Sphingomonadales</taxon>
        <taxon>Sphingomonadaceae</taxon>
        <taxon>Sphingorhabdus</taxon>
    </lineage>
</organism>
<name>A0A840AZD3_9SPHN</name>
<feature type="binding site" evidence="5">
    <location>
        <position position="118"/>
    </location>
    <ligand>
        <name>substrate</name>
    </ligand>
</feature>
<dbReference type="InterPro" id="IPR011206">
    <property type="entry name" value="Citrate_lyase_beta/mcl1/mcl2"/>
</dbReference>
<dbReference type="PANTHER" id="PTHR32308:SF10">
    <property type="entry name" value="CITRATE LYASE SUBUNIT BETA"/>
    <property type="match status" value="1"/>
</dbReference>
<dbReference type="InterPro" id="IPR015813">
    <property type="entry name" value="Pyrv/PenolPyrv_kinase-like_dom"/>
</dbReference>
<dbReference type="RefSeq" id="WP_183941082.1">
    <property type="nucleotide sequence ID" value="NZ_BAABBG010000023.1"/>
</dbReference>
<proteinExistence type="inferred from homology"/>
<dbReference type="Proteomes" id="UP000581447">
    <property type="component" value="Unassembled WGS sequence"/>
</dbReference>
<dbReference type="GO" id="GO:0000287">
    <property type="term" value="F:magnesium ion binding"/>
    <property type="evidence" value="ECO:0007669"/>
    <property type="project" value="TreeGrafter"/>
</dbReference>
<dbReference type="SUPFAM" id="SSF51621">
    <property type="entry name" value="Phosphoenolpyruvate/pyruvate domain"/>
    <property type="match status" value="1"/>
</dbReference>
<keyword evidence="9" id="KW-1185">Reference proteome</keyword>
<dbReference type="Gene3D" id="3.20.20.60">
    <property type="entry name" value="Phosphoenolpyruvate-binding domains"/>
    <property type="match status" value="1"/>
</dbReference>
<comment type="caution">
    <text evidence="8">The sequence shown here is derived from an EMBL/GenBank/DDBJ whole genome shotgun (WGS) entry which is preliminary data.</text>
</comment>
<dbReference type="GO" id="GO:0006107">
    <property type="term" value="P:oxaloacetate metabolic process"/>
    <property type="evidence" value="ECO:0007669"/>
    <property type="project" value="TreeGrafter"/>
</dbReference>
<evidence type="ECO:0000256" key="1">
    <source>
        <dbReference type="ARBA" id="ARBA00001946"/>
    </source>
</evidence>
<protein>
    <submittedName>
        <fullName evidence="8">Citrate lyase subunit beta/citryl-CoA lyase</fullName>
        <ecNumber evidence="8">4.1.3.34</ecNumber>
    </submittedName>
</protein>
<evidence type="ECO:0000256" key="6">
    <source>
        <dbReference type="PIRSR" id="PIRSR015582-2"/>
    </source>
</evidence>
<comment type="cofactor">
    <cofactor evidence="1">
        <name>Mg(2+)</name>
        <dbReference type="ChEBI" id="CHEBI:18420"/>
    </cofactor>
</comment>
<feature type="domain" description="HpcH/HpaI aldolase/citrate lyase" evidence="7">
    <location>
        <begin position="11"/>
        <end position="212"/>
    </location>
</feature>